<reference evidence="2" key="1">
    <citation type="submission" date="2020-09" db="EMBL/GenBank/DDBJ databases">
        <title>Genome-Enabled Discovery of Anthraquinone Biosynthesis in Senna tora.</title>
        <authorList>
            <person name="Kang S.-H."/>
            <person name="Pandey R.P."/>
            <person name="Lee C.-M."/>
            <person name="Sim J.-S."/>
            <person name="Jeong J.-T."/>
            <person name="Choi B.-S."/>
            <person name="Jung M."/>
            <person name="Ginzburg D."/>
            <person name="Zhao K."/>
            <person name="Won S.Y."/>
            <person name="Oh T.-J."/>
            <person name="Yu Y."/>
            <person name="Kim N.-H."/>
            <person name="Lee O.R."/>
            <person name="Lee T.-H."/>
            <person name="Bashyal P."/>
            <person name="Kim T.-S."/>
            <person name="Lee W.-H."/>
            <person name="Kawkins C."/>
            <person name="Kim C.-K."/>
            <person name="Kim J.S."/>
            <person name="Ahn B.O."/>
            <person name="Rhee S.Y."/>
            <person name="Sohng J.K."/>
        </authorList>
    </citation>
    <scope>NUCLEOTIDE SEQUENCE</scope>
    <source>
        <tissue evidence="2">Leaf</tissue>
    </source>
</reference>
<protein>
    <submittedName>
        <fullName evidence="2">Uncharacterized protein</fullName>
    </submittedName>
</protein>
<name>A0A834X2S7_9FABA</name>
<proteinExistence type="predicted"/>
<dbReference type="AlphaFoldDB" id="A0A834X2S7"/>
<keyword evidence="3" id="KW-1185">Reference proteome</keyword>
<feature type="region of interest" description="Disordered" evidence="1">
    <location>
        <begin position="1"/>
        <end position="22"/>
    </location>
</feature>
<dbReference type="Proteomes" id="UP000634136">
    <property type="component" value="Unassembled WGS sequence"/>
</dbReference>
<evidence type="ECO:0000256" key="1">
    <source>
        <dbReference type="SAM" id="MobiDB-lite"/>
    </source>
</evidence>
<gene>
    <name evidence="2" type="ORF">G2W53_005697</name>
</gene>
<sequence>MPLPSFTVDRAEAERREKSHEE</sequence>
<dbReference type="EMBL" id="JAAIUW010000003">
    <property type="protein sequence ID" value="KAF7837215.1"/>
    <property type="molecule type" value="Genomic_DNA"/>
</dbReference>
<evidence type="ECO:0000313" key="3">
    <source>
        <dbReference type="Proteomes" id="UP000634136"/>
    </source>
</evidence>
<evidence type="ECO:0000313" key="2">
    <source>
        <dbReference type="EMBL" id="KAF7837215.1"/>
    </source>
</evidence>
<accession>A0A834X2S7</accession>
<organism evidence="2 3">
    <name type="scientific">Senna tora</name>
    <dbReference type="NCBI Taxonomy" id="362788"/>
    <lineage>
        <taxon>Eukaryota</taxon>
        <taxon>Viridiplantae</taxon>
        <taxon>Streptophyta</taxon>
        <taxon>Embryophyta</taxon>
        <taxon>Tracheophyta</taxon>
        <taxon>Spermatophyta</taxon>
        <taxon>Magnoliopsida</taxon>
        <taxon>eudicotyledons</taxon>
        <taxon>Gunneridae</taxon>
        <taxon>Pentapetalae</taxon>
        <taxon>rosids</taxon>
        <taxon>fabids</taxon>
        <taxon>Fabales</taxon>
        <taxon>Fabaceae</taxon>
        <taxon>Caesalpinioideae</taxon>
        <taxon>Cassia clade</taxon>
        <taxon>Senna</taxon>
    </lineage>
</organism>
<comment type="caution">
    <text evidence="2">The sequence shown here is derived from an EMBL/GenBank/DDBJ whole genome shotgun (WGS) entry which is preliminary data.</text>
</comment>
<feature type="compositionally biased region" description="Basic and acidic residues" evidence="1">
    <location>
        <begin position="9"/>
        <end position="22"/>
    </location>
</feature>